<protein>
    <submittedName>
        <fullName evidence="1">Uncharacterized protein</fullName>
    </submittedName>
</protein>
<accession>A0A0G4G2F7</accession>
<dbReference type="EMBL" id="CDMZ01000827">
    <property type="protein sequence ID" value="CEM22213.1"/>
    <property type="molecule type" value="Genomic_DNA"/>
</dbReference>
<name>A0A0G4G2F7_9ALVE</name>
<evidence type="ECO:0000313" key="1">
    <source>
        <dbReference type="EMBL" id="CEM22213.1"/>
    </source>
</evidence>
<organism evidence="1">
    <name type="scientific">Chromera velia CCMP2878</name>
    <dbReference type="NCBI Taxonomy" id="1169474"/>
    <lineage>
        <taxon>Eukaryota</taxon>
        <taxon>Sar</taxon>
        <taxon>Alveolata</taxon>
        <taxon>Colpodellida</taxon>
        <taxon>Chromeraceae</taxon>
        <taxon>Chromera</taxon>
    </lineage>
</organism>
<reference evidence="1" key="1">
    <citation type="submission" date="2014-11" db="EMBL/GenBank/DDBJ databases">
        <authorList>
            <person name="Otto D Thomas"/>
            <person name="Naeem Raeece"/>
        </authorList>
    </citation>
    <scope>NUCLEOTIDE SEQUENCE</scope>
</reference>
<dbReference type="VEuPathDB" id="CryptoDB:Cvel_4089"/>
<gene>
    <name evidence="1" type="ORF">Cvel_4089</name>
</gene>
<sequence length="98" mass="10476">MTLCNNELGGLERENQHRWGHCRILWTLATEPMMVEREPTTENAVLVFRDRTNGEGAASGGMVEEGGGAGMKGWIEGAAETAFVSAFSLVAGLPLLGL</sequence>
<dbReference type="AlphaFoldDB" id="A0A0G4G2F7"/>
<proteinExistence type="predicted"/>